<feature type="domain" description="G-protein coupled receptors family 1 profile" evidence="9">
    <location>
        <begin position="51"/>
        <end position="308"/>
    </location>
</feature>
<feature type="transmembrane region" description="Helical" evidence="8">
    <location>
        <begin position="35"/>
        <end position="59"/>
    </location>
</feature>
<dbReference type="STRING" id="30732.ENSOMEP00000014750"/>
<evidence type="ECO:0000256" key="5">
    <source>
        <dbReference type="ARBA" id="ARBA00023136"/>
    </source>
</evidence>
<organism evidence="10 11">
    <name type="scientific">Oryzias melastigma</name>
    <name type="common">Marine medaka</name>
    <dbReference type="NCBI Taxonomy" id="30732"/>
    <lineage>
        <taxon>Eukaryota</taxon>
        <taxon>Metazoa</taxon>
        <taxon>Chordata</taxon>
        <taxon>Craniata</taxon>
        <taxon>Vertebrata</taxon>
        <taxon>Euteleostomi</taxon>
        <taxon>Actinopterygii</taxon>
        <taxon>Neopterygii</taxon>
        <taxon>Teleostei</taxon>
        <taxon>Neoteleostei</taxon>
        <taxon>Acanthomorphata</taxon>
        <taxon>Ovalentaria</taxon>
        <taxon>Atherinomorphae</taxon>
        <taxon>Beloniformes</taxon>
        <taxon>Adrianichthyidae</taxon>
        <taxon>Oryziinae</taxon>
        <taxon>Oryzias</taxon>
    </lineage>
</organism>
<dbReference type="GO" id="GO:0009897">
    <property type="term" value="C:external side of plasma membrane"/>
    <property type="evidence" value="ECO:0007669"/>
    <property type="project" value="TreeGrafter"/>
</dbReference>
<dbReference type="InterPro" id="IPR050119">
    <property type="entry name" value="CCR1-9-like"/>
</dbReference>
<feature type="transmembrane region" description="Helical" evidence="8">
    <location>
        <begin position="286"/>
        <end position="311"/>
    </location>
</feature>
<dbReference type="GeneID" id="112143689"/>
<dbReference type="Proteomes" id="UP000261560">
    <property type="component" value="Unplaced"/>
</dbReference>
<keyword evidence="5 8" id="KW-0472">Membrane</keyword>
<feature type="transmembrane region" description="Helical" evidence="8">
    <location>
        <begin position="205"/>
        <end position="227"/>
    </location>
</feature>
<dbReference type="KEGG" id="oml:112143689"/>
<dbReference type="GO" id="GO:0019957">
    <property type="term" value="F:C-C chemokine binding"/>
    <property type="evidence" value="ECO:0007669"/>
    <property type="project" value="TreeGrafter"/>
</dbReference>
<dbReference type="GO" id="GO:0019722">
    <property type="term" value="P:calcium-mediated signaling"/>
    <property type="evidence" value="ECO:0007669"/>
    <property type="project" value="TreeGrafter"/>
</dbReference>
<dbReference type="Pfam" id="PF00001">
    <property type="entry name" value="7tm_1"/>
    <property type="match status" value="1"/>
</dbReference>
<evidence type="ECO:0000256" key="1">
    <source>
        <dbReference type="ARBA" id="ARBA00004370"/>
    </source>
</evidence>
<dbReference type="Gene3D" id="1.20.1070.10">
    <property type="entry name" value="Rhodopsin 7-helix transmembrane proteins"/>
    <property type="match status" value="1"/>
</dbReference>
<evidence type="ECO:0000313" key="10">
    <source>
        <dbReference type="Ensembl" id="ENSOMEP00000014750.1"/>
    </source>
</evidence>
<accession>A0A3B3CAB8</accession>
<dbReference type="GO" id="GO:0006955">
    <property type="term" value="P:immune response"/>
    <property type="evidence" value="ECO:0007669"/>
    <property type="project" value="TreeGrafter"/>
</dbReference>
<dbReference type="RefSeq" id="XP_024123622.1">
    <property type="nucleotide sequence ID" value="XM_024267854.2"/>
</dbReference>
<keyword evidence="4" id="KW-0297">G-protein coupled receptor</keyword>
<dbReference type="PROSITE" id="PS50262">
    <property type="entry name" value="G_PROTEIN_RECEP_F1_2"/>
    <property type="match status" value="1"/>
</dbReference>
<dbReference type="InterPro" id="IPR017452">
    <property type="entry name" value="GPCR_Rhodpsn_7TM"/>
</dbReference>
<keyword evidence="7" id="KW-0807">Transducer</keyword>
<evidence type="ECO:0000259" key="9">
    <source>
        <dbReference type="PROSITE" id="PS50262"/>
    </source>
</evidence>
<dbReference type="GO" id="GO:0016493">
    <property type="term" value="F:C-C chemokine receptor activity"/>
    <property type="evidence" value="ECO:0007669"/>
    <property type="project" value="TreeGrafter"/>
</dbReference>
<evidence type="ECO:0000256" key="2">
    <source>
        <dbReference type="ARBA" id="ARBA00022692"/>
    </source>
</evidence>
<sequence length="363" mass="40989">MDVLLDGILNTTFDYSDFSDYNYEDNEVARSVPTVLIPVVCSVVLILGLFGNTLLLAALAVRMRSWRVSDIFILHLAVADLLLLLTLPIRAAEAAWSSESSGVFCKICGAVFHINFYCGVFGLLCISLDHYLCINHLDKWRPLRKPSLAGFCCLLVWICSVLLSIPDWMFLTTNKNQEQKLLCDYSYSLTTTDSLLMSRLYHHTVGFSLPVVSLMLLCSYFLPSLLCKDTGHQRSRRRSVIVILSLVLGFLLFWLPYNITLICDTALRRISQTSPKKPYGDTKDSLLSALVITSIFGYIHACLRPLIYLLCCKNFKKQVKKLLMFSNGKIKESLWDLSMEEPCLQTPQEMKPMTGAQSPAQTH</sequence>
<feature type="transmembrane region" description="Helical" evidence="8">
    <location>
        <begin position="71"/>
        <end position="89"/>
    </location>
</feature>
<reference evidence="10" key="1">
    <citation type="submission" date="2025-08" db="UniProtKB">
        <authorList>
            <consortium name="Ensembl"/>
        </authorList>
    </citation>
    <scope>IDENTIFICATION</scope>
</reference>
<evidence type="ECO:0000256" key="6">
    <source>
        <dbReference type="ARBA" id="ARBA00023170"/>
    </source>
</evidence>
<dbReference type="SUPFAM" id="SSF81321">
    <property type="entry name" value="Family A G protein-coupled receptor-like"/>
    <property type="match status" value="1"/>
</dbReference>
<dbReference type="PRINTS" id="PR00237">
    <property type="entry name" value="GPCRRHODOPSN"/>
</dbReference>
<evidence type="ECO:0000256" key="3">
    <source>
        <dbReference type="ARBA" id="ARBA00022989"/>
    </source>
</evidence>
<proteinExistence type="predicted"/>
<keyword evidence="11" id="KW-1185">Reference proteome</keyword>
<dbReference type="GO" id="GO:0007204">
    <property type="term" value="P:positive regulation of cytosolic calcium ion concentration"/>
    <property type="evidence" value="ECO:0007669"/>
    <property type="project" value="TreeGrafter"/>
</dbReference>
<keyword evidence="2 8" id="KW-0812">Transmembrane</keyword>
<evidence type="ECO:0000256" key="4">
    <source>
        <dbReference type="ARBA" id="ARBA00023040"/>
    </source>
</evidence>
<keyword evidence="3 8" id="KW-1133">Transmembrane helix</keyword>
<dbReference type="Ensembl" id="ENSOMET00000022733.1">
    <property type="protein sequence ID" value="ENSOMEP00000014750.1"/>
    <property type="gene ID" value="ENSOMEG00000016269.1"/>
</dbReference>
<dbReference type="InterPro" id="IPR000276">
    <property type="entry name" value="GPCR_Rhodpsn"/>
</dbReference>
<protein>
    <submittedName>
        <fullName evidence="10">C-X-C chemokine receptor type 2-like</fullName>
    </submittedName>
</protein>
<evidence type="ECO:0000256" key="7">
    <source>
        <dbReference type="ARBA" id="ARBA00023224"/>
    </source>
</evidence>
<dbReference type="PaxDb" id="30732-ENSOMEP00000014750"/>
<keyword evidence="6" id="KW-0675">Receptor</keyword>
<dbReference type="OMA" id="CIHACLR"/>
<feature type="transmembrane region" description="Helical" evidence="8">
    <location>
        <begin position="147"/>
        <end position="165"/>
    </location>
</feature>
<dbReference type="PANTHER" id="PTHR10489:SF671">
    <property type="entry name" value="C-X-C CHEMOKINE RECEPTOR TYPE 3"/>
    <property type="match status" value="1"/>
</dbReference>
<evidence type="ECO:0000313" key="11">
    <source>
        <dbReference type="Proteomes" id="UP000261560"/>
    </source>
</evidence>
<reference evidence="10" key="2">
    <citation type="submission" date="2025-09" db="UniProtKB">
        <authorList>
            <consortium name="Ensembl"/>
        </authorList>
    </citation>
    <scope>IDENTIFICATION</scope>
</reference>
<comment type="subcellular location">
    <subcellularLocation>
        <location evidence="1">Membrane</location>
    </subcellularLocation>
</comment>
<dbReference type="PANTHER" id="PTHR10489">
    <property type="entry name" value="CELL ADHESION MOLECULE"/>
    <property type="match status" value="1"/>
</dbReference>
<dbReference type="AlphaFoldDB" id="A0A3B3CAB8"/>
<evidence type="ECO:0000256" key="8">
    <source>
        <dbReference type="SAM" id="Phobius"/>
    </source>
</evidence>
<name>A0A3B3CAB8_ORYME</name>
<feature type="transmembrane region" description="Helical" evidence="8">
    <location>
        <begin position="101"/>
        <end position="126"/>
    </location>
</feature>
<dbReference type="OrthoDB" id="9818824at2759"/>
<dbReference type="GeneTree" id="ENSGT01050000244848"/>
<dbReference type="GO" id="GO:0060326">
    <property type="term" value="P:cell chemotaxis"/>
    <property type="evidence" value="ECO:0007669"/>
    <property type="project" value="TreeGrafter"/>
</dbReference>
<feature type="transmembrane region" description="Helical" evidence="8">
    <location>
        <begin position="239"/>
        <end position="257"/>
    </location>
</feature>